<dbReference type="GO" id="GO:0008320">
    <property type="term" value="F:protein transmembrane transporter activity"/>
    <property type="evidence" value="ECO:0007669"/>
    <property type="project" value="TreeGrafter"/>
</dbReference>
<dbReference type="Gene3D" id="1.25.40.10">
    <property type="entry name" value="Tetratricopeptide repeat domain"/>
    <property type="match status" value="2"/>
</dbReference>
<dbReference type="InterPro" id="IPR051544">
    <property type="entry name" value="TPS_OM_transporter"/>
</dbReference>
<organism evidence="4">
    <name type="scientific">Planktothricoides sp. SpSt-374</name>
    <dbReference type="NCBI Taxonomy" id="2282167"/>
    <lineage>
        <taxon>Bacteria</taxon>
        <taxon>Bacillati</taxon>
        <taxon>Cyanobacteriota</taxon>
        <taxon>Cyanophyceae</taxon>
        <taxon>Oscillatoriophycideae</taxon>
        <taxon>Oscillatoriales</taxon>
        <taxon>Oscillatoriaceae</taxon>
        <taxon>Planktothricoides</taxon>
    </lineage>
</organism>
<dbReference type="GO" id="GO:0046819">
    <property type="term" value="P:protein secretion by the type V secretion system"/>
    <property type="evidence" value="ECO:0007669"/>
    <property type="project" value="TreeGrafter"/>
</dbReference>
<dbReference type="InterPro" id="IPR011050">
    <property type="entry name" value="Pectin_lyase_fold/virulence"/>
</dbReference>
<dbReference type="Pfam" id="PF03865">
    <property type="entry name" value="ShlB"/>
    <property type="match status" value="1"/>
</dbReference>
<evidence type="ECO:0000256" key="1">
    <source>
        <dbReference type="PROSITE-ProRule" id="PRU00339"/>
    </source>
</evidence>
<accession>A0A7C3VIQ3</accession>
<dbReference type="Pfam" id="PF12770">
    <property type="entry name" value="CHAT"/>
    <property type="match status" value="1"/>
</dbReference>
<keyword evidence="1" id="KW-0802">TPR repeat</keyword>
<reference evidence="4" key="1">
    <citation type="journal article" date="2020" name="mSystems">
        <title>Genome- and Community-Level Interaction Insights into Carbon Utilization and Element Cycling Functions of Hydrothermarchaeota in Hydrothermal Sediment.</title>
        <authorList>
            <person name="Zhou Z."/>
            <person name="Liu Y."/>
            <person name="Xu W."/>
            <person name="Pan J."/>
            <person name="Luo Z.H."/>
            <person name="Li M."/>
        </authorList>
    </citation>
    <scope>NUCLEOTIDE SEQUENCE [LARGE SCALE GENOMIC DNA]</scope>
    <source>
        <strain evidence="4">SpSt-374</strain>
    </source>
</reference>
<dbReference type="NCBIfam" id="TIGR01901">
    <property type="entry name" value="adhes_NPXG"/>
    <property type="match status" value="1"/>
</dbReference>
<sequence>MILKTNKIYMKPDIFSGGWLVGSLSLFSLAFINPVSAQIVPDATLPNNSAVTTDGNNFEINGGTVRGGNLFHSFQDFSVPTGGTAIFNNSLEIQNIFSRITGGNPSNIDGLIQANGAANLFFLNPNGIVFGPNAQLNIGGSFLATTANRVNFEDGSFFSTNLSPDEPLLTISIPNGLQFNGTPGTIVNQSQAEPADFTNTIGTALGVAVSPGQTLGFVGGEVTLDNGNLAAFEGRIELGAVVNGSVSLTPNDTGFALGYEAVTEFGNIHLSNSSVVDASGFVGGGGAIQVQANKLVVENSGITSSTFGSAPGRDFIVNAREIELSGFLQVPVPPGFPLPAAGFFSQTQGDGNGGNLRITAERLTLRDGAQISTTTAAPGKGGNLDITAGEIELSGFSPDFLPSSLVSVVEQVPDSPVLATGNAGDITIRSNSVKVTDGAEITTSTGGIGNAGDISISTGRLDVRDRAAISALTTTSVPGGNITIETVDLTITGGSQISVNTLAAGRGGNLTVTASGTIELLGTAAEGFPSGLFGQSQGRLVTENAGDAGDVTVSAQNLILSGGAAISADTFADGQGGNVTIKVDDTITITGRSTLPFAPESLRPGSLPTQDEDGRLPSRVTVQTTAPGNAGSLRIETGRLNVVDKAKVAVDAGLEGGAAGDLEVNATELRLDTGIISAQTASGQGGNITLESLDMQMRRQSEISTSAGTADLPGDGGNIAIGTRTIAALENSDISANAFDGRGGAIDLTAQGIFGLVLRSRSDLENLLNPNLTSFDPAIDLPNTSDITAISRTNPNLSGEVALNTPDIDPSRGLQDLEAEIVDVASLINQDACRIARRSEFIVTGKGGLPASPTDNLSPSNGWEDWRFTELESHQRQQPPLSDNAANLDQNQPPVAAETTENQPLATGCLSNKNFTTASDFIALGTEASLPPFPRGGGGIAAADAPPTTLEDIRITTRSNTLFAYDNYVRSRLGLKPGDVVNQAQLLEALQKLQFDPRIAKISAELSAGVAPNTSFLTVVVEPTPVLSAEMSLDNGRSPGVGSFRRQIQLTQRQLLGLGDTATINYGNTDGSNTWDFAWSLPINSRNGTISTFYSTGTSEIIEAPFDRVDIEAESSSYGLSYRQPIIQSVKPKNQHNSPNREYIRSEFALGLSATRTESQTSLLGVDFPLSPGANDRGETRVSALRFFQDALWQDGRQILAARSEFSLGLGAFDATINDSEPDSRFFAWRGQGQWVRRLQQNSNTLLVVRGDVQLAANSLLPVEQFSIGGFQSVRGYRQDALLVDNGAFASVELHYPILQFPQWRGNLQLIPFVDFGVGWNWESISRRNLEKNALFSTGLGVQLQIGSDFIARLDWGIPLVDIDGQNMARKRGVFFRKVESFLRRVSKLVLLGILGLGFALGIPNIWGWDGFTVAQEVPPVTQAANPQQLIETARELYRRQEYAAAVEALQQAADIYSSQNNYINQSLALSYLGLAYQKLGQWQEAETAIIASLQLLPAQGGRKSEYQARAIAFNHQGQLQLAMGQAENAWNSWQQAGENYRRYGDNEGLSKMLVNQAQALAEMGYYRRACSRLIEAIGMDDVTCDQLKEKDILAGVRSGIQQKTDGEFPAIAWRTLGNVLLAMGEIETAVDVFNASADVASSSYQNSLSLLALGNGEAALGQKKLYFVKENEAKSYVEEAKPNVEEAKPNVEEPDYVKEVRFHVENALNYYRQAAAVTPDQITKLLSNINILSLSANMEAKAPELKAKAAVELLPQIKSDLAATPKSQVVVKAQIHLACTLMGCDDIARGEAANPMVAMGEIDDILSQAVQAADDLGDKKLKSYALGTLAKGYEWRLKEEESGSNADLMQAERMTQEALDLVGGENADEIAYQWQWQLGRLRRKVGDVTGAIGYYQQAFNSIESVRRNLVNLQSDIQFNFRDNIEPVYRGLVELLLGNAEVFTGNKQNPIETALAVMDSLRLAELENFLGCSFGPAVPVDTVLENIDNTAAFIYPIELSNRLEIVFKLPGNPLAHKAIPVEVSEVALTVKALQSHLDKPHHTGEVNQNAEKLYQWLIQPIEVELETLRASGKVKNLVFVLDNWLRNIPMSVLYNNGEYLFQKYAVAVIPSRQLFDPRPRDRRLTTLMAGVSEGQNVDGQDFIPLPNVQTELEAIQRLTQSPKPFLNQAFTGGKIQTEITASDFPIVHIATHGEFNADPDETYIVAWGQRLKIKQFEQMLRNNNTDRSRNLDMLILSACKTAQGNARSALGLAGVAAQARVRTTIATLWQVNDKTTADLVEKFYQELGEGTEIAEALRRSQMYIFQQKKETRPHYWAPFVVVGNWL</sequence>
<dbReference type="Pfam" id="PF05860">
    <property type="entry name" value="TPS"/>
    <property type="match status" value="1"/>
</dbReference>
<evidence type="ECO:0000259" key="3">
    <source>
        <dbReference type="SMART" id="SM00912"/>
    </source>
</evidence>
<feature type="region of interest" description="Disordered" evidence="2">
    <location>
        <begin position="595"/>
        <end position="615"/>
    </location>
</feature>
<dbReference type="SMART" id="SM00028">
    <property type="entry name" value="TPR"/>
    <property type="match status" value="5"/>
</dbReference>
<dbReference type="Gene3D" id="2.40.160.50">
    <property type="entry name" value="membrane protein fhac: a member of the omp85/tpsb transporter family"/>
    <property type="match status" value="1"/>
</dbReference>
<dbReference type="GO" id="GO:0098046">
    <property type="term" value="C:type V protein secretion system complex"/>
    <property type="evidence" value="ECO:0007669"/>
    <property type="project" value="TreeGrafter"/>
</dbReference>
<feature type="domain" description="Filamentous haemagglutinin FhaB/tRNA nuclease CdiA-like TPS" evidence="3">
    <location>
        <begin position="40"/>
        <end position="153"/>
    </location>
</feature>
<dbReference type="PANTHER" id="PTHR34597:SF3">
    <property type="entry name" value="OUTER MEMBRANE TRANSPORTER CDIB"/>
    <property type="match status" value="1"/>
</dbReference>
<protein>
    <submittedName>
        <fullName evidence="4">CHAT domain-containing protein</fullName>
    </submittedName>
</protein>
<feature type="compositionally biased region" description="Polar residues" evidence="2">
    <location>
        <begin position="876"/>
        <end position="890"/>
    </location>
</feature>
<feature type="repeat" description="TPR" evidence="1">
    <location>
        <begin position="1611"/>
        <end position="1644"/>
    </location>
</feature>
<dbReference type="Gene3D" id="2.160.20.10">
    <property type="entry name" value="Single-stranded right-handed beta-helix, Pectin lyase-like"/>
    <property type="match status" value="2"/>
</dbReference>
<dbReference type="EMBL" id="DSPX01000171">
    <property type="protein sequence ID" value="HGG02253.1"/>
    <property type="molecule type" value="Genomic_DNA"/>
</dbReference>
<name>A0A7C3VIQ3_9CYAN</name>
<evidence type="ECO:0000256" key="2">
    <source>
        <dbReference type="SAM" id="MobiDB-lite"/>
    </source>
</evidence>
<dbReference type="SMART" id="SM00912">
    <property type="entry name" value="Haemagg_act"/>
    <property type="match status" value="1"/>
</dbReference>
<dbReference type="InterPro" id="IPR008638">
    <property type="entry name" value="FhaB/CdiA-like_TPS"/>
</dbReference>
<dbReference type="InterPro" id="IPR019734">
    <property type="entry name" value="TPR_rpt"/>
</dbReference>
<feature type="repeat" description="TPR" evidence="1">
    <location>
        <begin position="1467"/>
        <end position="1500"/>
    </location>
</feature>
<dbReference type="PROSITE" id="PS50005">
    <property type="entry name" value="TPR"/>
    <property type="match status" value="2"/>
</dbReference>
<dbReference type="InterPro" id="IPR012334">
    <property type="entry name" value="Pectin_lyas_fold"/>
</dbReference>
<comment type="caution">
    <text evidence="4">The sequence shown here is derived from an EMBL/GenBank/DDBJ whole genome shotgun (WGS) entry which is preliminary data.</text>
</comment>
<gene>
    <name evidence="4" type="ORF">ENR15_16820</name>
</gene>
<proteinExistence type="predicted"/>
<dbReference type="InterPro" id="IPR011990">
    <property type="entry name" value="TPR-like_helical_dom_sf"/>
</dbReference>
<evidence type="ECO:0000313" key="4">
    <source>
        <dbReference type="EMBL" id="HGG02253.1"/>
    </source>
</evidence>
<dbReference type="InterPro" id="IPR005565">
    <property type="entry name" value="Hemolysn_activator_HlyB_C"/>
</dbReference>
<dbReference type="InterPro" id="IPR024983">
    <property type="entry name" value="CHAT_dom"/>
</dbReference>
<dbReference type="PANTHER" id="PTHR34597">
    <property type="entry name" value="SLR1661 PROTEIN"/>
    <property type="match status" value="1"/>
</dbReference>
<dbReference type="SUPFAM" id="SSF51126">
    <property type="entry name" value="Pectin lyase-like"/>
    <property type="match status" value="2"/>
</dbReference>
<feature type="region of interest" description="Disordered" evidence="2">
    <location>
        <begin position="871"/>
        <end position="890"/>
    </location>
</feature>
<dbReference type="SUPFAM" id="SSF48452">
    <property type="entry name" value="TPR-like"/>
    <property type="match status" value="1"/>
</dbReference>